<feature type="signal peptide" evidence="1">
    <location>
        <begin position="1"/>
        <end position="17"/>
    </location>
</feature>
<dbReference type="EMBL" id="CATOUU010000590">
    <property type="protein sequence ID" value="CAI9934875.1"/>
    <property type="molecule type" value="Genomic_DNA"/>
</dbReference>
<evidence type="ECO:0000313" key="9">
    <source>
        <dbReference type="EMBL" id="CAL6019821.1"/>
    </source>
</evidence>
<dbReference type="EMBL" id="CATOUU010001139">
    <property type="protein sequence ID" value="CAI9974126.1"/>
    <property type="molecule type" value="Genomic_DNA"/>
</dbReference>
<comment type="caution">
    <text evidence="6">The sequence shown here is derived from an EMBL/GenBank/DDBJ whole genome shotgun (WGS) entry which is preliminary data.</text>
</comment>
<dbReference type="EMBL" id="CAXDID020000084">
    <property type="protein sequence ID" value="CAL6019825.1"/>
    <property type="molecule type" value="Genomic_DNA"/>
</dbReference>
<name>A0AA86RLJ1_9EUKA</name>
<evidence type="ECO:0000313" key="6">
    <source>
        <dbReference type="EMBL" id="CAI9974102.1"/>
    </source>
</evidence>
<evidence type="ECO:0000256" key="1">
    <source>
        <dbReference type="SAM" id="SignalP"/>
    </source>
</evidence>
<dbReference type="EMBL" id="CAXDID020000291">
    <property type="protein sequence ID" value="CAL6071498.1"/>
    <property type="molecule type" value="Genomic_DNA"/>
</dbReference>
<sequence length="185" mass="21528">MPVFLCFCLSLLSGAYSLQVVVIEGLYLARWSVDHLRVHLELYPKYRQVLEHCLYFFSAPLSSANFVHCQVWTEVLFATNLGQLAGLTRFVYTLNRIDKLAEFQISFRITCFTYLSILKIDKLENQIWKPNLPFEFNHAQNNRQKSESSVQIVFGIHPIKFTIQNMMVQNILDRLQTSSVNSDRS</sequence>
<evidence type="ECO:0000313" key="4">
    <source>
        <dbReference type="EMBL" id="CAI9934875.1"/>
    </source>
</evidence>
<protein>
    <submittedName>
        <fullName evidence="9">Hypothetical_protein</fullName>
    </submittedName>
</protein>
<evidence type="ECO:0000313" key="8">
    <source>
        <dbReference type="EMBL" id="CAI9974126.1"/>
    </source>
</evidence>
<dbReference type="EMBL" id="CATOUU010000590">
    <property type="protein sequence ID" value="CAI9934873.1"/>
    <property type="molecule type" value="Genomic_DNA"/>
</dbReference>
<evidence type="ECO:0000313" key="16">
    <source>
        <dbReference type="Proteomes" id="UP001642409"/>
    </source>
</evidence>
<evidence type="ECO:0000313" key="7">
    <source>
        <dbReference type="EMBL" id="CAI9974104.1"/>
    </source>
</evidence>
<evidence type="ECO:0000313" key="3">
    <source>
        <dbReference type="EMBL" id="CAI9934873.1"/>
    </source>
</evidence>
<dbReference type="EMBL" id="CAXDID020000291">
    <property type="protein sequence ID" value="CAL6071550.1"/>
    <property type="molecule type" value="Genomic_DNA"/>
</dbReference>
<evidence type="ECO:0000313" key="2">
    <source>
        <dbReference type="EMBL" id="CAI9934871.1"/>
    </source>
</evidence>
<evidence type="ECO:0000313" key="13">
    <source>
        <dbReference type="EMBL" id="CAL6071502.1"/>
    </source>
</evidence>
<dbReference type="EMBL" id="CAXDID020000084">
    <property type="protein sequence ID" value="CAL6019829.1"/>
    <property type="molecule type" value="Genomic_DNA"/>
</dbReference>
<feature type="chain" id="PRO_5044705039" evidence="1">
    <location>
        <begin position="18"/>
        <end position="185"/>
    </location>
</feature>
<dbReference type="EMBL" id="CATOUU010001139">
    <property type="protein sequence ID" value="CAI9974104.1"/>
    <property type="molecule type" value="Genomic_DNA"/>
</dbReference>
<organism evidence="6">
    <name type="scientific">Hexamita inflata</name>
    <dbReference type="NCBI Taxonomy" id="28002"/>
    <lineage>
        <taxon>Eukaryota</taxon>
        <taxon>Metamonada</taxon>
        <taxon>Diplomonadida</taxon>
        <taxon>Hexamitidae</taxon>
        <taxon>Hexamitinae</taxon>
        <taxon>Hexamita</taxon>
    </lineage>
</organism>
<dbReference type="EMBL" id="CAXDID020000084">
    <property type="protein sequence ID" value="CAL6019821.1"/>
    <property type="molecule type" value="Genomic_DNA"/>
</dbReference>
<keyword evidence="1" id="KW-0732">Signal</keyword>
<proteinExistence type="predicted"/>
<evidence type="ECO:0000313" key="10">
    <source>
        <dbReference type="EMBL" id="CAL6019825.1"/>
    </source>
</evidence>
<reference evidence="6" key="1">
    <citation type="submission" date="2023-06" db="EMBL/GenBank/DDBJ databases">
        <authorList>
            <person name="Kurt Z."/>
        </authorList>
    </citation>
    <scope>NUCLEOTIDE SEQUENCE</scope>
</reference>
<evidence type="ECO:0000313" key="11">
    <source>
        <dbReference type="EMBL" id="CAL6019829.1"/>
    </source>
</evidence>
<dbReference type="EMBL" id="CATOUU010001139">
    <property type="protein sequence ID" value="CAI9974100.1"/>
    <property type="molecule type" value="Genomic_DNA"/>
</dbReference>
<dbReference type="EMBL" id="CAXDID020000291">
    <property type="protein sequence ID" value="CAL6071506.1"/>
    <property type="molecule type" value="Genomic_DNA"/>
</dbReference>
<evidence type="ECO:0000313" key="5">
    <source>
        <dbReference type="EMBL" id="CAI9974100.1"/>
    </source>
</evidence>
<evidence type="ECO:0000313" key="15">
    <source>
        <dbReference type="EMBL" id="CAL6071550.1"/>
    </source>
</evidence>
<evidence type="ECO:0000313" key="12">
    <source>
        <dbReference type="EMBL" id="CAL6071498.1"/>
    </source>
</evidence>
<dbReference type="Proteomes" id="UP001642409">
    <property type="component" value="Unassembled WGS sequence"/>
</dbReference>
<gene>
    <name evidence="2" type="ORF">HINF_LOCUS22516</name>
    <name evidence="3" type="ORF">HINF_LOCUS22518</name>
    <name evidence="4" type="ORF">HINF_LOCUS22520</name>
    <name evidence="9" type="ORF">HINF_LOCUS27130</name>
    <name evidence="10" type="ORF">HINF_LOCUS27132</name>
    <name evidence="11" type="ORF">HINF_LOCUS27134</name>
    <name evidence="12" type="ORF">HINF_LOCUS55171</name>
    <name evidence="13" type="ORF">HINF_LOCUS55173</name>
    <name evidence="14" type="ORF">HINF_LOCUS55175</name>
    <name evidence="15" type="ORF">HINF_LOCUS55197</name>
    <name evidence="5" type="ORF">HINF_LOCUS61745</name>
    <name evidence="6" type="ORF">HINF_LOCUS61747</name>
    <name evidence="7" type="ORF">HINF_LOCUS61749</name>
    <name evidence="8" type="ORF">HINF_LOCUS61771</name>
</gene>
<keyword evidence="16" id="KW-1185">Reference proteome</keyword>
<dbReference type="EMBL" id="CATOUU010001139">
    <property type="protein sequence ID" value="CAI9974102.1"/>
    <property type="molecule type" value="Genomic_DNA"/>
</dbReference>
<dbReference type="AlphaFoldDB" id="A0AA86RLJ1"/>
<dbReference type="EMBL" id="CAXDID020000291">
    <property type="protein sequence ID" value="CAL6071502.1"/>
    <property type="molecule type" value="Genomic_DNA"/>
</dbReference>
<accession>A0AA86RLJ1</accession>
<reference evidence="9 16" key="2">
    <citation type="submission" date="2024-07" db="EMBL/GenBank/DDBJ databases">
        <authorList>
            <person name="Akdeniz Z."/>
        </authorList>
    </citation>
    <scope>NUCLEOTIDE SEQUENCE [LARGE SCALE GENOMIC DNA]</scope>
</reference>
<evidence type="ECO:0000313" key="14">
    <source>
        <dbReference type="EMBL" id="CAL6071506.1"/>
    </source>
</evidence>
<dbReference type="EMBL" id="CATOUU010000590">
    <property type="protein sequence ID" value="CAI9934871.1"/>
    <property type="molecule type" value="Genomic_DNA"/>
</dbReference>